<accession>A0AAD2HJH1</accession>
<name>A0AAD2HJH1_9AGAR</name>
<evidence type="ECO:0000313" key="3">
    <source>
        <dbReference type="Proteomes" id="UP001295794"/>
    </source>
</evidence>
<feature type="non-terminal residue" evidence="2">
    <location>
        <position position="1"/>
    </location>
</feature>
<gene>
    <name evidence="2" type="ORF">MYCIT1_LOCUS24144</name>
</gene>
<protein>
    <submittedName>
        <fullName evidence="2">Uncharacterized protein</fullName>
    </submittedName>
</protein>
<evidence type="ECO:0000313" key="2">
    <source>
        <dbReference type="EMBL" id="CAK5276019.1"/>
    </source>
</evidence>
<feature type="region of interest" description="Disordered" evidence="1">
    <location>
        <begin position="119"/>
        <end position="154"/>
    </location>
</feature>
<reference evidence="2" key="1">
    <citation type="submission" date="2023-11" db="EMBL/GenBank/DDBJ databases">
        <authorList>
            <person name="De Vega J J."/>
            <person name="De Vega J J."/>
        </authorList>
    </citation>
    <scope>NUCLEOTIDE SEQUENCE</scope>
</reference>
<evidence type="ECO:0000256" key="1">
    <source>
        <dbReference type="SAM" id="MobiDB-lite"/>
    </source>
</evidence>
<keyword evidence="3" id="KW-1185">Reference proteome</keyword>
<feature type="compositionally biased region" description="Polar residues" evidence="1">
    <location>
        <begin position="140"/>
        <end position="152"/>
    </location>
</feature>
<proteinExistence type="predicted"/>
<comment type="caution">
    <text evidence="2">The sequence shown here is derived from an EMBL/GenBank/DDBJ whole genome shotgun (WGS) entry which is preliminary data.</text>
</comment>
<dbReference type="AlphaFoldDB" id="A0AAD2HJH1"/>
<dbReference type="EMBL" id="CAVNYO010000405">
    <property type="protein sequence ID" value="CAK5276019.1"/>
    <property type="molecule type" value="Genomic_DNA"/>
</dbReference>
<sequence>EQGALVKLEMLSKTHSIKGVDVVHLVREEIRIVLDHKYFHGSGRQRDSVTSEHSQMAAATTMSSNYFAKPELDTGVLHTLGTEEYRRHLLCDYQDTIEDQEQATQILLKAFDLDLHDSPLLSNPASRRETRELNTPPDLSETQHTGSQNPFLSTPMRMKHFSKLSPSILRDLLRSPSLRNSSFDNENSLDSIPRSTPEASDLAAAVAFNARSTDTMPLTPPPTARLPFTERLADSSIDFIEEIASMYLNDLPSPLACKPAPCHIQVSPTTVRHFQKVIDEMRGVDVRQVLQIEEQESVVEQTSIAEEGKMGTLEKEFVGLLHERAIEDESEAITLRSLADRLERMAHARRRLAGTMEAQVSN</sequence>
<organism evidence="2 3">
    <name type="scientific">Mycena citricolor</name>
    <dbReference type="NCBI Taxonomy" id="2018698"/>
    <lineage>
        <taxon>Eukaryota</taxon>
        <taxon>Fungi</taxon>
        <taxon>Dikarya</taxon>
        <taxon>Basidiomycota</taxon>
        <taxon>Agaricomycotina</taxon>
        <taxon>Agaricomycetes</taxon>
        <taxon>Agaricomycetidae</taxon>
        <taxon>Agaricales</taxon>
        <taxon>Marasmiineae</taxon>
        <taxon>Mycenaceae</taxon>
        <taxon>Mycena</taxon>
    </lineage>
</organism>
<dbReference type="Proteomes" id="UP001295794">
    <property type="component" value="Unassembled WGS sequence"/>
</dbReference>